<evidence type="ECO:0000256" key="1">
    <source>
        <dbReference type="SAM" id="MobiDB-lite"/>
    </source>
</evidence>
<organism evidence="2">
    <name type="scientific">gut metagenome</name>
    <dbReference type="NCBI Taxonomy" id="749906"/>
    <lineage>
        <taxon>unclassified sequences</taxon>
        <taxon>metagenomes</taxon>
        <taxon>organismal metagenomes</taxon>
    </lineage>
</organism>
<proteinExistence type="predicted"/>
<dbReference type="EMBL" id="AMCI01001045">
    <property type="protein sequence ID" value="EJX06832.1"/>
    <property type="molecule type" value="Genomic_DNA"/>
</dbReference>
<feature type="compositionally biased region" description="Polar residues" evidence="1">
    <location>
        <begin position="1"/>
        <end position="11"/>
    </location>
</feature>
<sequence>MTTLTVFNPSPTHRKAVPHHWSKRKSTAENHLAFCCAFIYKVRISAS</sequence>
<comment type="caution">
    <text evidence="2">The sequence shown here is derived from an EMBL/GenBank/DDBJ whole genome shotgun (WGS) entry which is preliminary data.</text>
</comment>
<evidence type="ECO:0000313" key="2">
    <source>
        <dbReference type="EMBL" id="EJX06832.1"/>
    </source>
</evidence>
<dbReference type="AlphaFoldDB" id="J9GH93"/>
<reference evidence="2" key="1">
    <citation type="journal article" date="2012" name="PLoS ONE">
        <title>Gene sets for utilization of primary and secondary nutrition supplies in the distal gut of endangered iberian lynx.</title>
        <authorList>
            <person name="Alcaide M."/>
            <person name="Messina E."/>
            <person name="Richter M."/>
            <person name="Bargiela R."/>
            <person name="Peplies J."/>
            <person name="Huws S.A."/>
            <person name="Newbold C.J."/>
            <person name="Golyshin P.N."/>
            <person name="Simon M.A."/>
            <person name="Lopez G."/>
            <person name="Yakimov M.M."/>
            <person name="Ferrer M."/>
        </authorList>
    </citation>
    <scope>NUCLEOTIDE SEQUENCE</scope>
</reference>
<feature type="region of interest" description="Disordered" evidence="1">
    <location>
        <begin position="1"/>
        <end position="22"/>
    </location>
</feature>
<name>J9GH93_9ZZZZ</name>
<protein>
    <submittedName>
        <fullName evidence="2">Uncharacterized protein</fullName>
    </submittedName>
</protein>
<accession>J9GH93</accession>
<gene>
    <name evidence="2" type="ORF">EVA_05059</name>
</gene>
<feature type="compositionally biased region" description="Basic residues" evidence="1">
    <location>
        <begin position="12"/>
        <end position="22"/>
    </location>
</feature>